<dbReference type="KEGG" id="orp:MOP44_05450"/>
<dbReference type="InterPro" id="IPR039532">
    <property type="entry name" value="TetR_C_Firmicutes"/>
</dbReference>
<dbReference type="RefSeq" id="WP_260794902.1">
    <property type="nucleotide sequence ID" value="NZ_CP093313.1"/>
</dbReference>
<dbReference type="Proteomes" id="UP001059380">
    <property type="component" value="Chromosome"/>
</dbReference>
<dbReference type="InterPro" id="IPR001647">
    <property type="entry name" value="HTH_TetR"/>
</dbReference>
<sequence>MQRTLNDLRQALLRLMVERGYEPLTVQDILDRAGVGRATFYQHFRGKDDLLRRSLEPLREHLLEEWKRAAAEAGEGGAPLGFVLPFLRHVDSQRALYRATVGRESWAIVHREIKRMLTEFAAESAKGMRARSLVTEAAPQYVAGALMNVVVWWLESRAKATAEEMNEVFVRMTGAALGTMQKA</sequence>
<dbReference type="Pfam" id="PF00440">
    <property type="entry name" value="TetR_N"/>
    <property type="match status" value="1"/>
</dbReference>
<gene>
    <name evidence="4" type="ORF">MOP44_05450</name>
</gene>
<name>A0A9J7BS33_9BACT</name>
<dbReference type="SUPFAM" id="SSF46689">
    <property type="entry name" value="Homeodomain-like"/>
    <property type="match status" value="1"/>
</dbReference>
<dbReference type="PROSITE" id="PS01081">
    <property type="entry name" value="HTH_TETR_1"/>
    <property type="match status" value="1"/>
</dbReference>
<feature type="domain" description="HTH tetR-type" evidence="3">
    <location>
        <begin position="2"/>
        <end position="62"/>
    </location>
</feature>
<dbReference type="PROSITE" id="PS50977">
    <property type="entry name" value="HTH_TETR_2"/>
    <property type="match status" value="1"/>
</dbReference>
<dbReference type="InterPro" id="IPR009057">
    <property type="entry name" value="Homeodomain-like_sf"/>
</dbReference>
<dbReference type="Gene3D" id="1.10.357.10">
    <property type="entry name" value="Tetracycline Repressor, domain 2"/>
    <property type="match status" value="1"/>
</dbReference>
<organism evidence="4 5">
    <name type="scientific">Occallatibacter riparius</name>
    <dbReference type="NCBI Taxonomy" id="1002689"/>
    <lineage>
        <taxon>Bacteria</taxon>
        <taxon>Pseudomonadati</taxon>
        <taxon>Acidobacteriota</taxon>
        <taxon>Terriglobia</taxon>
        <taxon>Terriglobales</taxon>
        <taxon>Acidobacteriaceae</taxon>
        <taxon>Occallatibacter</taxon>
    </lineage>
</organism>
<evidence type="ECO:0000313" key="4">
    <source>
        <dbReference type="EMBL" id="UWZ85385.1"/>
    </source>
</evidence>
<dbReference type="InterPro" id="IPR023772">
    <property type="entry name" value="DNA-bd_HTH_TetR-type_CS"/>
</dbReference>
<dbReference type="InterPro" id="IPR050624">
    <property type="entry name" value="HTH-type_Tx_Regulator"/>
</dbReference>
<evidence type="ECO:0000256" key="1">
    <source>
        <dbReference type="ARBA" id="ARBA00023125"/>
    </source>
</evidence>
<proteinExistence type="predicted"/>
<evidence type="ECO:0000256" key="2">
    <source>
        <dbReference type="PROSITE-ProRule" id="PRU00335"/>
    </source>
</evidence>
<dbReference type="AlphaFoldDB" id="A0A9J7BS33"/>
<dbReference type="PANTHER" id="PTHR43479">
    <property type="entry name" value="ACREF/ENVCD OPERON REPRESSOR-RELATED"/>
    <property type="match status" value="1"/>
</dbReference>
<keyword evidence="5" id="KW-1185">Reference proteome</keyword>
<dbReference type="GO" id="GO:0003677">
    <property type="term" value="F:DNA binding"/>
    <property type="evidence" value="ECO:0007669"/>
    <property type="project" value="UniProtKB-UniRule"/>
</dbReference>
<dbReference type="PRINTS" id="PR00455">
    <property type="entry name" value="HTHTETR"/>
</dbReference>
<reference evidence="4" key="1">
    <citation type="submission" date="2021-04" db="EMBL/GenBank/DDBJ databases">
        <title>Phylogenetic analysis of Acidobacteriaceae.</title>
        <authorList>
            <person name="Qiu L."/>
            <person name="Zhang Q."/>
        </authorList>
    </citation>
    <scope>NUCLEOTIDE SEQUENCE</scope>
    <source>
        <strain evidence="4">DSM 25168</strain>
    </source>
</reference>
<feature type="DNA-binding region" description="H-T-H motif" evidence="2">
    <location>
        <begin position="25"/>
        <end position="44"/>
    </location>
</feature>
<evidence type="ECO:0000259" key="3">
    <source>
        <dbReference type="PROSITE" id="PS50977"/>
    </source>
</evidence>
<keyword evidence="1 2" id="KW-0238">DNA-binding</keyword>
<protein>
    <submittedName>
        <fullName evidence="4">TetR/AcrR family transcriptional regulator</fullName>
    </submittedName>
</protein>
<accession>A0A9J7BS33</accession>
<evidence type="ECO:0000313" key="5">
    <source>
        <dbReference type="Proteomes" id="UP001059380"/>
    </source>
</evidence>
<dbReference type="Pfam" id="PF14278">
    <property type="entry name" value="TetR_C_8"/>
    <property type="match status" value="1"/>
</dbReference>
<dbReference type="PANTHER" id="PTHR43479:SF7">
    <property type="entry name" value="TETR-FAMILY TRANSCRIPTIONAL REGULATOR"/>
    <property type="match status" value="1"/>
</dbReference>
<dbReference type="EMBL" id="CP093313">
    <property type="protein sequence ID" value="UWZ85385.1"/>
    <property type="molecule type" value="Genomic_DNA"/>
</dbReference>